<organism evidence="2 3">
    <name type="scientific">Paraburkholderia dilworthii</name>
    <dbReference type="NCBI Taxonomy" id="948106"/>
    <lineage>
        <taxon>Bacteria</taxon>
        <taxon>Pseudomonadati</taxon>
        <taxon>Pseudomonadota</taxon>
        <taxon>Betaproteobacteria</taxon>
        <taxon>Burkholderiales</taxon>
        <taxon>Burkholderiaceae</taxon>
        <taxon>Paraburkholderia</taxon>
    </lineage>
</organism>
<comment type="caution">
    <text evidence="2">The sequence shown here is derived from an EMBL/GenBank/DDBJ whole genome shotgun (WGS) entry which is preliminary data.</text>
</comment>
<name>A0ABW9D3E2_9BURK</name>
<gene>
    <name evidence="2" type="ORF">PQQ68_04645</name>
</gene>
<sequence length="82" mass="9036">MARNKLITIILGSLLLVMLALVIAFNVLNLQEAYGGGPPHYSMTTNMDKWTNPLPTLGIINGITLLIVAAYVYVLRTAQRKH</sequence>
<feature type="transmembrane region" description="Helical" evidence="1">
    <location>
        <begin position="54"/>
        <end position="74"/>
    </location>
</feature>
<dbReference type="RefSeq" id="WP_408209434.1">
    <property type="nucleotide sequence ID" value="NZ_JAQQBZ010000002.1"/>
</dbReference>
<keyword evidence="1" id="KW-0472">Membrane</keyword>
<accession>A0ABW9D3E2</accession>
<dbReference type="Proteomes" id="UP001629367">
    <property type="component" value="Unassembled WGS sequence"/>
</dbReference>
<keyword evidence="1" id="KW-0812">Transmembrane</keyword>
<reference evidence="2 3" key="1">
    <citation type="journal article" date="2024" name="Chem. Sci.">
        <title>Discovery of megapolipeptins by genome mining of a Burkholderiales bacteria collection.</title>
        <authorList>
            <person name="Paulo B.S."/>
            <person name="Recchia M.J.J."/>
            <person name="Lee S."/>
            <person name="Fergusson C.H."/>
            <person name="Romanowski S.B."/>
            <person name="Hernandez A."/>
            <person name="Krull N."/>
            <person name="Liu D.Y."/>
            <person name="Cavanagh H."/>
            <person name="Bos A."/>
            <person name="Gray C.A."/>
            <person name="Murphy B.T."/>
            <person name="Linington R.G."/>
            <person name="Eustaquio A.S."/>
        </authorList>
    </citation>
    <scope>NUCLEOTIDE SEQUENCE [LARGE SCALE GENOMIC DNA]</scope>
    <source>
        <strain evidence="2 3">RL17-335-BIF-A</strain>
    </source>
</reference>
<keyword evidence="1" id="KW-1133">Transmembrane helix</keyword>
<proteinExistence type="predicted"/>
<evidence type="ECO:0000313" key="3">
    <source>
        <dbReference type="Proteomes" id="UP001629367"/>
    </source>
</evidence>
<dbReference type="EMBL" id="JAQQBZ010000002">
    <property type="protein sequence ID" value="MFM0592295.1"/>
    <property type="molecule type" value="Genomic_DNA"/>
</dbReference>
<protein>
    <submittedName>
        <fullName evidence="2">Uncharacterized protein</fullName>
    </submittedName>
</protein>
<evidence type="ECO:0000256" key="1">
    <source>
        <dbReference type="SAM" id="Phobius"/>
    </source>
</evidence>
<evidence type="ECO:0000313" key="2">
    <source>
        <dbReference type="EMBL" id="MFM0592295.1"/>
    </source>
</evidence>
<keyword evidence="3" id="KW-1185">Reference proteome</keyword>